<feature type="transmembrane region" description="Helical" evidence="2">
    <location>
        <begin position="271"/>
        <end position="292"/>
    </location>
</feature>
<feature type="compositionally biased region" description="Low complexity" evidence="1">
    <location>
        <begin position="65"/>
        <end position="74"/>
    </location>
</feature>
<feature type="transmembrane region" description="Helical" evidence="2">
    <location>
        <begin position="298"/>
        <end position="325"/>
    </location>
</feature>
<feature type="transmembrane region" description="Helical" evidence="2">
    <location>
        <begin position="245"/>
        <end position="264"/>
    </location>
</feature>
<feature type="transmembrane region" description="Helical" evidence="2">
    <location>
        <begin position="186"/>
        <end position="204"/>
    </location>
</feature>
<sequence>MAPRHRAGIAPPTAKRALVVALALAAILLCGNAIGSAQPATPTPAPPTLTTPTPPATAPPPATVTPPATSGVPAPATPPQRPYSPSPSGGGSQESDCGVSDIAACVAGAIDGFFSRLVASAFNPILELLSKHLLTTPEPSQLPRLGALWSSSWQLMVATYGLVVMAVGVLLMLHETLQTRWGWRELLPRLVMGFLAGAMSMLLATKAIQFANGLTIAVAGDGVDPDSAAAAFRSLMKVGAGSVDSLFTTLLVLALIVVLTLLLITWVIRLVITVVLVAAAPLAMMCHALPGLDGIARWWWRAFSACLAIQVVQSLVLVVGLRVFLAENWSWFGITPNGLPSIIVADAMALLLLKIPFWLLSVLKIGNGRGMVASLARSFVMYKTLGLLKSVGKSAAVAPPKPKPSGGPKLPPDPYAKVRATRSGQLMLPLQGVHRVVPPPPPQPRIPHAASIPVAAPQGQQLMLPLPQFHGGVNLGPTPVLGRNGQYQLPIPVQRVPKPVAPPTPPVARPLPGTRSPQPKQLAFDYSVSALTPPDPYAKVRPTRSGQYPLPIEVRRSSPPRTPTPPPSRTATPPPARVSGSAGRQLHLPLPDLPVRRRNPRRTPGKGSK</sequence>
<dbReference type="PANTHER" id="PTHR48125:SF12">
    <property type="entry name" value="AT HOOK TRANSCRIPTION FACTOR FAMILY-RELATED"/>
    <property type="match status" value="1"/>
</dbReference>
<organism evidence="3 4">
    <name type="scientific">Nocardia terrae</name>
    <dbReference type="NCBI Taxonomy" id="2675851"/>
    <lineage>
        <taxon>Bacteria</taxon>
        <taxon>Bacillati</taxon>
        <taxon>Actinomycetota</taxon>
        <taxon>Actinomycetes</taxon>
        <taxon>Mycobacteriales</taxon>
        <taxon>Nocardiaceae</taxon>
        <taxon>Nocardia</taxon>
    </lineage>
</organism>
<evidence type="ECO:0000313" key="3">
    <source>
        <dbReference type="EMBL" id="MVU77133.1"/>
    </source>
</evidence>
<evidence type="ECO:0000256" key="1">
    <source>
        <dbReference type="SAM" id="MobiDB-lite"/>
    </source>
</evidence>
<feature type="transmembrane region" description="Helical" evidence="2">
    <location>
        <begin position="337"/>
        <end position="359"/>
    </location>
</feature>
<keyword evidence="4" id="KW-1185">Reference proteome</keyword>
<dbReference type="RefSeq" id="WP_157386524.1">
    <property type="nucleotide sequence ID" value="NZ_WRPP01000001.1"/>
</dbReference>
<feature type="region of interest" description="Disordered" evidence="1">
    <location>
        <begin position="397"/>
        <end position="416"/>
    </location>
</feature>
<reference evidence="3 4" key="1">
    <citation type="submission" date="2019-12" db="EMBL/GenBank/DDBJ databases">
        <title>Nocardia sp. nov. ET3-3 isolated from soil.</title>
        <authorList>
            <person name="Kanchanasin P."/>
            <person name="Tanasupawat S."/>
            <person name="Yuki M."/>
            <person name="Kudo T."/>
        </authorList>
    </citation>
    <scope>NUCLEOTIDE SEQUENCE [LARGE SCALE GENOMIC DNA]</scope>
    <source>
        <strain evidence="3 4">ET3-3</strain>
    </source>
</reference>
<evidence type="ECO:0000256" key="2">
    <source>
        <dbReference type="SAM" id="Phobius"/>
    </source>
</evidence>
<evidence type="ECO:0008006" key="5">
    <source>
        <dbReference type="Google" id="ProtNLM"/>
    </source>
</evidence>
<feature type="compositionally biased region" description="Pro residues" evidence="1">
    <location>
        <begin position="75"/>
        <end position="85"/>
    </location>
</feature>
<gene>
    <name evidence="3" type="ORF">GPX89_07710</name>
</gene>
<feature type="compositionally biased region" description="Pro residues" evidence="1">
    <location>
        <begin position="560"/>
        <end position="576"/>
    </location>
</feature>
<keyword evidence="2" id="KW-0472">Membrane</keyword>
<dbReference type="Pfam" id="PF19590">
    <property type="entry name" value="TrbL_3"/>
    <property type="match status" value="1"/>
</dbReference>
<dbReference type="AlphaFoldDB" id="A0A7K1US04"/>
<dbReference type="Proteomes" id="UP000466794">
    <property type="component" value="Unassembled WGS sequence"/>
</dbReference>
<protein>
    <recommendedName>
        <fullName evidence="5">TrbL/VirB6 plasmid conjugal transfer protein</fullName>
    </recommendedName>
</protein>
<accession>A0A7K1US04</accession>
<keyword evidence="2" id="KW-1133">Transmembrane helix</keyword>
<feature type="compositionally biased region" description="Pro residues" evidence="1">
    <location>
        <begin position="41"/>
        <end position="64"/>
    </location>
</feature>
<feature type="compositionally biased region" description="Pro residues" evidence="1">
    <location>
        <begin position="499"/>
        <end position="509"/>
    </location>
</feature>
<comment type="caution">
    <text evidence="3">The sequence shown here is derived from an EMBL/GenBank/DDBJ whole genome shotgun (WGS) entry which is preliminary data.</text>
</comment>
<name>A0A7K1US04_9NOCA</name>
<dbReference type="EMBL" id="WRPP01000001">
    <property type="protein sequence ID" value="MVU77133.1"/>
    <property type="molecule type" value="Genomic_DNA"/>
</dbReference>
<feature type="compositionally biased region" description="Basic residues" evidence="1">
    <location>
        <begin position="596"/>
        <end position="609"/>
    </location>
</feature>
<evidence type="ECO:0000313" key="4">
    <source>
        <dbReference type="Proteomes" id="UP000466794"/>
    </source>
</evidence>
<dbReference type="InterPro" id="IPR045782">
    <property type="entry name" value="TrbL_3"/>
</dbReference>
<feature type="region of interest" description="Disordered" evidence="1">
    <location>
        <begin position="495"/>
        <end position="609"/>
    </location>
</feature>
<feature type="transmembrane region" description="Helical" evidence="2">
    <location>
        <begin position="153"/>
        <end position="174"/>
    </location>
</feature>
<keyword evidence="2" id="KW-0812">Transmembrane</keyword>
<feature type="region of interest" description="Disordered" evidence="1">
    <location>
        <begin position="38"/>
        <end position="95"/>
    </location>
</feature>
<dbReference type="PANTHER" id="PTHR48125">
    <property type="entry name" value="LP07818P1"/>
    <property type="match status" value="1"/>
</dbReference>
<proteinExistence type="predicted"/>
<feature type="compositionally biased region" description="Pro residues" evidence="1">
    <location>
        <begin position="399"/>
        <end position="414"/>
    </location>
</feature>